<comment type="caution">
    <text evidence="2">The sequence shown here is derived from an EMBL/GenBank/DDBJ whole genome shotgun (WGS) entry which is preliminary data.</text>
</comment>
<evidence type="ECO:0000313" key="2">
    <source>
        <dbReference type="EMBL" id="GIP51043.1"/>
    </source>
</evidence>
<dbReference type="InterPro" id="IPR036291">
    <property type="entry name" value="NAD(P)-bd_dom_sf"/>
</dbReference>
<gene>
    <name evidence="2" type="ORF">J42TS3_00780</name>
</gene>
<dbReference type="EMBL" id="BOSL01000001">
    <property type="protein sequence ID" value="GIP51043.1"/>
    <property type="molecule type" value="Genomic_DNA"/>
</dbReference>
<dbReference type="Gene3D" id="3.40.50.720">
    <property type="entry name" value="NAD(P)-binding Rossmann-like Domain"/>
    <property type="match status" value="1"/>
</dbReference>
<organism evidence="2 3">
    <name type="scientific">Paenibacillus vini</name>
    <dbReference type="NCBI Taxonomy" id="1476024"/>
    <lineage>
        <taxon>Bacteria</taxon>
        <taxon>Bacillati</taxon>
        <taxon>Bacillota</taxon>
        <taxon>Bacilli</taxon>
        <taxon>Bacillales</taxon>
        <taxon>Paenibacillaceae</taxon>
        <taxon>Paenibacillus</taxon>
    </lineage>
</organism>
<feature type="domain" description="Pyrroline-5-carboxylate reductase catalytic N-terminal" evidence="1">
    <location>
        <begin position="3"/>
        <end position="41"/>
    </location>
</feature>
<evidence type="ECO:0000259" key="1">
    <source>
        <dbReference type="Pfam" id="PF03807"/>
    </source>
</evidence>
<evidence type="ECO:0000313" key="3">
    <source>
        <dbReference type="Proteomes" id="UP000679992"/>
    </source>
</evidence>
<sequence>MNISVMGTGNMGKALVKQLGTFGNHSVLWGSRDPTRLQHSLRSL</sequence>
<proteinExistence type="predicted"/>
<dbReference type="InterPro" id="IPR028939">
    <property type="entry name" value="P5C_Rdtase_cat_N"/>
</dbReference>
<dbReference type="Pfam" id="PF03807">
    <property type="entry name" value="F420_oxidored"/>
    <property type="match status" value="1"/>
</dbReference>
<dbReference type="Proteomes" id="UP000679992">
    <property type="component" value="Unassembled WGS sequence"/>
</dbReference>
<protein>
    <recommendedName>
        <fullName evidence="1">Pyrroline-5-carboxylate reductase catalytic N-terminal domain-containing protein</fullName>
    </recommendedName>
</protein>
<dbReference type="SUPFAM" id="SSF51735">
    <property type="entry name" value="NAD(P)-binding Rossmann-fold domains"/>
    <property type="match status" value="1"/>
</dbReference>
<name>A0ABQ4M4W3_9BACL</name>
<accession>A0ABQ4M4W3</accession>
<keyword evidence="3" id="KW-1185">Reference proteome</keyword>
<reference evidence="2 3" key="1">
    <citation type="submission" date="2021-03" db="EMBL/GenBank/DDBJ databases">
        <title>Antimicrobial resistance genes in bacteria isolated from Japanese honey, and their potential for conferring macrolide and lincosamide resistance in the American foulbrood pathogen Paenibacillus larvae.</title>
        <authorList>
            <person name="Okamoto M."/>
            <person name="Kumagai M."/>
            <person name="Kanamori H."/>
            <person name="Takamatsu D."/>
        </authorList>
    </citation>
    <scope>NUCLEOTIDE SEQUENCE [LARGE SCALE GENOMIC DNA]</scope>
    <source>
        <strain evidence="2 3">J42TS3</strain>
    </source>
</reference>